<gene>
    <name evidence="3" type="ORF">ABV300_00345</name>
</gene>
<dbReference type="Gene3D" id="3.40.50.2300">
    <property type="match status" value="1"/>
</dbReference>
<dbReference type="Pfam" id="PF01451">
    <property type="entry name" value="LMWPc"/>
    <property type="match status" value="1"/>
</dbReference>
<protein>
    <submittedName>
        <fullName evidence="3">Arsenate reductase ArsC</fullName>
        <ecNumber evidence="3">1.20.4.4</ecNumber>
    </submittedName>
</protein>
<dbReference type="AlphaFoldDB" id="A0AAU8GAC5"/>
<dbReference type="GO" id="GO:0030612">
    <property type="term" value="F:arsenate reductase (thioredoxin) activity"/>
    <property type="evidence" value="ECO:0007669"/>
    <property type="project" value="UniProtKB-EC"/>
</dbReference>
<sequence length="144" mass="15905">MRRVLFVCIHNSGRSKMAEAFFNRYAGDQAIAESAGTEPGQSVNPAVVEAMRELGFDLSQSLPRALTFEMAQGVEKVITMGCMDGCPVVNAPHEDWALPDPMGKDFTEVRKIRDEIKKRVILLLEGMGTKPISPSSKPDISWDH</sequence>
<keyword evidence="3" id="KW-0560">Oxidoreductase</keyword>
<dbReference type="PANTHER" id="PTHR43428:SF1">
    <property type="entry name" value="ARSENATE REDUCTASE"/>
    <property type="match status" value="1"/>
</dbReference>
<dbReference type="EMBL" id="CP159307">
    <property type="protein sequence ID" value="XCH33359.1"/>
    <property type="molecule type" value="Genomic_DNA"/>
</dbReference>
<keyword evidence="1" id="KW-0059">Arsenical resistance</keyword>
<feature type="domain" description="Phosphotyrosine protein phosphatase I" evidence="2">
    <location>
        <begin position="2"/>
        <end position="126"/>
    </location>
</feature>
<evidence type="ECO:0000313" key="3">
    <source>
        <dbReference type="EMBL" id="XCH33359.1"/>
    </source>
</evidence>
<organism evidence="3">
    <name type="scientific">Dehalogenimonas sp. 4OHTPN</name>
    <dbReference type="NCBI Taxonomy" id="3166643"/>
    <lineage>
        <taxon>Bacteria</taxon>
        <taxon>Bacillati</taxon>
        <taxon>Chloroflexota</taxon>
        <taxon>Dehalococcoidia</taxon>
        <taxon>Dehalococcoidales</taxon>
        <taxon>Dehalococcoidaceae</taxon>
        <taxon>Dehalogenimonas</taxon>
    </lineage>
</organism>
<dbReference type="GO" id="GO:0046685">
    <property type="term" value="P:response to arsenic-containing substance"/>
    <property type="evidence" value="ECO:0007669"/>
    <property type="project" value="UniProtKB-KW"/>
</dbReference>
<dbReference type="PANTHER" id="PTHR43428">
    <property type="entry name" value="ARSENATE REDUCTASE"/>
    <property type="match status" value="1"/>
</dbReference>
<proteinExistence type="predicted"/>
<dbReference type="CDD" id="cd16345">
    <property type="entry name" value="LMWP_ArsC"/>
    <property type="match status" value="1"/>
</dbReference>
<dbReference type="InterPro" id="IPR036196">
    <property type="entry name" value="Ptyr_pPase_sf"/>
</dbReference>
<dbReference type="EC" id="1.20.4.4" evidence="3"/>
<reference evidence="3" key="1">
    <citation type="submission" date="2024-06" db="EMBL/GenBank/DDBJ databases">
        <title>A Novel Isolate, Dehalogenimonas sp. Strain 4OHTPN, Dechlorinates Aromatic 4 Hydroxy chlorothalonil by a Novel Reductive Dehalogenase.</title>
        <authorList>
            <person name="Liu G."/>
        </authorList>
    </citation>
    <scope>NUCLEOTIDE SEQUENCE</scope>
    <source>
        <strain evidence="3">4OHTPN</strain>
    </source>
</reference>
<dbReference type="SMART" id="SM00226">
    <property type="entry name" value="LMWPc"/>
    <property type="match status" value="1"/>
</dbReference>
<evidence type="ECO:0000256" key="1">
    <source>
        <dbReference type="ARBA" id="ARBA00022849"/>
    </source>
</evidence>
<evidence type="ECO:0000259" key="2">
    <source>
        <dbReference type="SMART" id="SM00226"/>
    </source>
</evidence>
<dbReference type="RefSeq" id="WP_353714600.1">
    <property type="nucleotide sequence ID" value="NZ_CP159307.1"/>
</dbReference>
<dbReference type="SUPFAM" id="SSF52788">
    <property type="entry name" value="Phosphotyrosine protein phosphatases I"/>
    <property type="match status" value="1"/>
</dbReference>
<accession>A0AAU8GAC5</accession>
<dbReference type="InterPro" id="IPR023485">
    <property type="entry name" value="Ptyr_pPase"/>
</dbReference>
<name>A0AAU8GAC5_9CHLR</name>